<feature type="domain" description="Acyl-CoA thioesterase-like N-terminal HotDog" evidence="4">
    <location>
        <begin position="252"/>
        <end position="328"/>
    </location>
</feature>
<dbReference type="GO" id="GO:0016705">
    <property type="term" value="F:oxidoreductase activity, acting on paired donors, with incorporation or reduction of molecular oxygen"/>
    <property type="evidence" value="ECO:0007669"/>
    <property type="project" value="InterPro"/>
</dbReference>
<evidence type="ECO:0000256" key="2">
    <source>
        <dbReference type="ARBA" id="ARBA00022801"/>
    </source>
</evidence>
<gene>
    <name evidence="6" type="ORF">FRACA_560018</name>
</gene>
<evidence type="ECO:0000259" key="4">
    <source>
        <dbReference type="Pfam" id="PF13622"/>
    </source>
</evidence>
<dbReference type="InterPro" id="IPR003703">
    <property type="entry name" value="Acyl_CoA_thio"/>
</dbReference>
<protein>
    <submittedName>
        <fullName evidence="6">Acyl-CoA thioesterase II (Modular protein)</fullName>
    </submittedName>
</protein>
<dbReference type="Pfam" id="PF13622">
    <property type="entry name" value="4HBT_3"/>
    <property type="match status" value="1"/>
</dbReference>
<dbReference type="InterPro" id="IPR011251">
    <property type="entry name" value="Luciferase-like_dom"/>
</dbReference>
<reference evidence="6 7" key="1">
    <citation type="submission" date="2017-06" db="EMBL/GenBank/DDBJ databases">
        <authorList>
            <person name="Kim H.J."/>
            <person name="Triplett B.A."/>
        </authorList>
    </citation>
    <scope>NUCLEOTIDE SEQUENCE [LARGE SCALE GENOMIC DNA]</scope>
    <source>
        <strain evidence="6">FRACA_ARgP5</strain>
    </source>
</reference>
<evidence type="ECO:0000256" key="1">
    <source>
        <dbReference type="ARBA" id="ARBA00006538"/>
    </source>
</evidence>
<evidence type="ECO:0000259" key="5">
    <source>
        <dbReference type="Pfam" id="PF20789"/>
    </source>
</evidence>
<dbReference type="Proteomes" id="UP000234331">
    <property type="component" value="Unassembled WGS sequence"/>
</dbReference>
<dbReference type="OrthoDB" id="9781019at2"/>
<dbReference type="PANTHER" id="PTHR11066:SF34">
    <property type="entry name" value="ACYL-COENZYME A THIOESTERASE 8"/>
    <property type="match status" value="1"/>
</dbReference>
<organism evidence="6 7">
    <name type="scientific">Frankia canadensis</name>
    <dbReference type="NCBI Taxonomy" id="1836972"/>
    <lineage>
        <taxon>Bacteria</taxon>
        <taxon>Bacillati</taxon>
        <taxon>Actinomycetota</taxon>
        <taxon>Actinomycetes</taxon>
        <taxon>Frankiales</taxon>
        <taxon>Frankiaceae</taxon>
        <taxon>Frankia</taxon>
    </lineage>
</organism>
<accession>A0A2I2KZ25</accession>
<keyword evidence="2" id="KW-0378">Hydrolase</keyword>
<dbReference type="CDD" id="cd03445">
    <property type="entry name" value="Thioesterase_II_repeat2"/>
    <property type="match status" value="1"/>
</dbReference>
<dbReference type="GO" id="GO:0047617">
    <property type="term" value="F:fatty acyl-CoA hydrolase activity"/>
    <property type="evidence" value="ECO:0007669"/>
    <property type="project" value="InterPro"/>
</dbReference>
<feature type="domain" description="Acyl-CoA thioesterase-like C-terminal" evidence="5">
    <location>
        <begin position="372"/>
        <end position="484"/>
    </location>
</feature>
<keyword evidence="7" id="KW-1185">Reference proteome</keyword>
<dbReference type="SUPFAM" id="SSF54637">
    <property type="entry name" value="Thioesterase/thiol ester dehydrase-isomerase"/>
    <property type="match status" value="2"/>
</dbReference>
<feature type="domain" description="Luciferase-like" evidence="3">
    <location>
        <begin position="35"/>
        <end position="139"/>
    </location>
</feature>
<dbReference type="InterPro" id="IPR036661">
    <property type="entry name" value="Luciferase-like_sf"/>
</dbReference>
<sequence length="491" mass="52357">MGLPRLEAVAHTLDPGYGIFGSARAGTSHKELPRGRPDALRGQARSGHADLDGFAIAGPSFMTVGRTEEEMAAASFGTRRQIAFYASTPAYRPVLDLHGWGEAQTELNTLSKRGEWDAMADVITDEMLHAFSVVGTPREGESRRLGDTHGKRADVARRPPRRTGFAVAGRDLLAHGPEAPMAPAGARRAVAGARARRAGALVGRVGARDAAMVSPHSAHDGGEVSMLALLDVVPLEADVFRAPTVAPPGLARLFGGEVAARALGAAQRTVPTGFAVHSLHGYFLREGAPGRPVLFRVDRVRDGRSFLTRQVTVTQDERAIFTMTASFHRGEDGADVARPFPAGVVPPRRAVHHPGPTDDYPGRAPLEIVELMPFAGGGQGVQRRVWMRSRTPLSDDPAAHARALTYASDLNTAFVVTRAAGLDPAHTMVASLSHTLWLHRPVRFDDWALFEMSCESAAGGRGLVSGTIHGRDGTHVASLAQEVLARPRSGH</sequence>
<dbReference type="Gene3D" id="3.20.20.30">
    <property type="entry name" value="Luciferase-like domain"/>
    <property type="match status" value="1"/>
</dbReference>
<dbReference type="PANTHER" id="PTHR11066">
    <property type="entry name" value="ACYL-COA THIOESTERASE"/>
    <property type="match status" value="1"/>
</dbReference>
<dbReference type="RefSeq" id="WP_101834469.1">
    <property type="nucleotide sequence ID" value="NZ_FZMO01000512.1"/>
</dbReference>
<dbReference type="InterPro" id="IPR042171">
    <property type="entry name" value="Acyl-CoA_hotdog"/>
</dbReference>
<evidence type="ECO:0000259" key="3">
    <source>
        <dbReference type="Pfam" id="PF00296"/>
    </source>
</evidence>
<dbReference type="CDD" id="cd03444">
    <property type="entry name" value="Thioesterase_II_repeat1"/>
    <property type="match status" value="1"/>
</dbReference>
<dbReference type="InterPro" id="IPR029069">
    <property type="entry name" value="HotDog_dom_sf"/>
</dbReference>
<evidence type="ECO:0000313" key="6">
    <source>
        <dbReference type="EMBL" id="SNQ50900.1"/>
    </source>
</evidence>
<dbReference type="Pfam" id="PF00296">
    <property type="entry name" value="Bac_luciferase"/>
    <property type="match status" value="1"/>
</dbReference>
<dbReference type="Pfam" id="PF20789">
    <property type="entry name" value="4HBT_3C"/>
    <property type="match status" value="1"/>
</dbReference>
<dbReference type="SUPFAM" id="SSF51679">
    <property type="entry name" value="Bacterial luciferase-like"/>
    <property type="match status" value="1"/>
</dbReference>
<name>A0A2I2KZ25_9ACTN</name>
<dbReference type="GO" id="GO:0009062">
    <property type="term" value="P:fatty acid catabolic process"/>
    <property type="evidence" value="ECO:0007669"/>
    <property type="project" value="TreeGrafter"/>
</dbReference>
<dbReference type="InterPro" id="IPR049450">
    <property type="entry name" value="ACOT8-like_C"/>
</dbReference>
<proteinExistence type="inferred from homology"/>
<dbReference type="AlphaFoldDB" id="A0A2I2KZ25"/>
<dbReference type="EMBL" id="FZMO01000512">
    <property type="protein sequence ID" value="SNQ50900.1"/>
    <property type="molecule type" value="Genomic_DNA"/>
</dbReference>
<comment type="similarity">
    <text evidence="1">Belongs to the C/M/P thioester hydrolase family.</text>
</comment>
<dbReference type="InterPro" id="IPR049449">
    <property type="entry name" value="TesB_ACOT8-like_N"/>
</dbReference>
<dbReference type="Gene3D" id="2.40.160.210">
    <property type="entry name" value="Acyl-CoA thioesterase, double hotdog domain"/>
    <property type="match status" value="1"/>
</dbReference>
<evidence type="ECO:0000313" key="7">
    <source>
        <dbReference type="Proteomes" id="UP000234331"/>
    </source>
</evidence>
<dbReference type="GO" id="GO:0006637">
    <property type="term" value="P:acyl-CoA metabolic process"/>
    <property type="evidence" value="ECO:0007669"/>
    <property type="project" value="InterPro"/>
</dbReference>